<feature type="transmembrane region" description="Helical" evidence="6">
    <location>
        <begin position="180"/>
        <end position="200"/>
    </location>
</feature>
<dbReference type="AlphaFoldDB" id="A0AAW9K6K1"/>
<keyword evidence="3 6" id="KW-0812">Transmembrane</keyword>
<comment type="caution">
    <text evidence="8">The sequence shown here is derived from an EMBL/GenBank/DDBJ whole genome shotgun (WGS) entry which is preliminary data.</text>
</comment>
<evidence type="ECO:0000256" key="1">
    <source>
        <dbReference type="ARBA" id="ARBA00004141"/>
    </source>
</evidence>
<feature type="transmembrane region" description="Helical" evidence="6">
    <location>
        <begin position="106"/>
        <end position="127"/>
    </location>
</feature>
<gene>
    <name evidence="8" type="ORF">RAK27_10070</name>
</gene>
<dbReference type="SUPFAM" id="SSF161098">
    <property type="entry name" value="MetI-like"/>
    <property type="match status" value="1"/>
</dbReference>
<evidence type="ECO:0000256" key="2">
    <source>
        <dbReference type="ARBA" id="ARBA00022448"/>
    </source>
</evidence>
<dbReference type="Pfam" id="PF00528">
    <property type="entry name" value="BPD_transp_1"/>
    <property type="match status" value="1"/>
</dbReference>
<protein>
    <submittedName>
        <fullName evidence="8">ABC transporter permease subunit</fullName>
    </submittedName>
</protein>
<dbReference type="Proteomes" id="UP001290462">
    <property type="component" value="Unassembled WGS sequence"/>
</dbReference>
<organism evidence="8 9">
    <name type="scientific">Carnobacterium maltaromaticum</name>
    <name type="common">Carnobacterium piscicola</name>
    <dbReference type="NCBI Taxonomy" id="2751"/>
    <lineage>
        <taxon>Bacteria</taxon>
        <taxon>Bacillati</taxon>
        <taxon>Bacillota</taxon>
        <taxon>Bacilli</taxon>
        <taxon>Lactobacillales</taxon>
        <taxon>Carnobacteriaceae</taxon>
        <taxon>Carnobacterium</taxon>
    </lineage>
</organism>
<evidence type="ECO:0000256" key="3">
    <source>
        <dbReference type="ARBA" id="ARBA00022692"/>
    </source>
</evidence>
<feature type="transmembrane region" description="Helical" evidence="6">
    <location>
        <begin position="12"/>
        <end position="30"/>
    </location>
</feature>
<feature type="transmembrane region" description="Helical" evidence="6">
    <location>
        <begin position="251"/>
        <end position="269"/>
    </location>
</feature>
<evidence type="ECO:0000313" key="8">
    <source>
        <dbReference type="EMBL" id="MDZ5759002.1"/>
    </source>
</evidence>
<evidence type="ECO:0000256" key="5">
    <source>
        <dbReference type="ARBA" id="ARBA00023136"/>
    </source>
</evidence>
<proteinExistence type="predicted"/>
<name>A0AAW9K6K1_CARML</name>
<evidence type="ECO:0000259" key="7">
    <source>
        <dbReference type="Pfam" id="PF00528"/>
    </source>
</evidence>
<dbReference type="GO" id="GO:0016020">
    <property type="term" value="C:membrane"/>
    <property type="evidence" value="ECO:0007669"/>
    <property type="project" value="UniProtKB-SubCell"/>
</dbReference>
<evidence type="ECO:0000313" key="9">
    <source>
        <dbReference type="Proteomes" id="UP001290462"/>
    </source>
</evidence>
<keyword evidence="5 6" id="KW-0472">Membrane</keyword>
<feature type="transmembrane region" description="Helical" evidence="6">
    <location>
        <begin position="212"/>
        <end position="231"/>
    </location>
</feature>
<reference evidence="8" key="1">
    <citation type="submission" date="2023-08" db="EMBL/GenBank/DDBJ databases">
        <title>Genomic characterization of piscicolin 126 produced by Carnobacterium maltaromaticum CM22 strain isolated from salmon (Salmo salar).</title>
        <authorList>
            <person name="Gonzalez-Gragera E."/>
            <person name="Garcia-Lopez J.D."/>
            <person name="Teso-Perez C."/>
            <person name="Gimenez-Hernandez I."/>
            <person name="Peralta-Sanchez J.M."/>
            <person name="Valdivia E."/>
            <person name="Montalban-Lopez M."/>
            <person name="Martin-Platero A.M."/>
            <person name="Banos A."/>
            <person name="Martinez-Bueno M."/>
        </authorList>
    </citation>
    <scope>NUCLEOTIDE SEQUENCE</scope>
    <source>
        <strain evidence="8">CM22</strain>
    </source>
</reference>
<keyword evidence="4 6" id="KW-1133">Transmembrane helix</keyword>
<dbReference type="EMBL" id="JAVBVO010000003">
    <property type="protein sequence ID" value="MDZ5759002.1"/>
    <property type="molecule type" value="Genomic_DNA"/>
</dbReference>
<evidence type="ECO:0000256" key="6">
    <source>
        <dbReference type="SAM" id="Phobius"/>
    </source>
</evidence>
<sequence length="282" mass="32845">MKLSKSLIKQSLYSLLLILGVIALICYFLNTNQLDSNFTVSFQQTIQHLLSFTFWQLFFQTYQTTGQNYTLLLISSSLLFVALFFISYAYFYRFLKPKQLHFLQKFFANLETLPVVTLVLFLQWSFISLHKATGLRLLTTIGTPRQPIFLVPFFILTIFPCIFLINYLTPYIKDAYHSDYFLFARSLGFSHSRLFVTYLLPNLIRPLKSVIGIVYLEMVSVMIFIELQFNTGGLITSLYRTLLDFSRPPNAYVFISAYLLVLLLPYVVLKTGFNFLTLRRST</sequence>
<accession>A0AAW9K6K1</accession>
<feature type="transmembrane region" description="Helical" evidence="6">
    <location>
        <begin position="148"/>
        <end position="168"/>
    </location>
</feature>
<feature type="transmembrane region" description="Helical" evidence="6">
    <location>
        <begin position="71"/>
        <end position="91"/>
    </location>
</feature>
<dbReference type="InterPro" id="IPR000515">
    <property type="entry name" value="MetI-like"/>
</dbReference>
<dbReference type="RefSeq" id="WP_322809002.1">
    <property type="nucleotide sequence ID" value="NZ_JAVBVO010000003.1"/>
</dbReference>
<comment type="subcellular location">
    <subcellularLocation>
        <location evidence="1">Membrane</location>
        <topology evidence="1">Multi-pass membrane protein</topology>
    </subcellularLocation>
</comment>
<evidence type="ECO:0000256" key="4">
    <source>
        <dbReference type="ARBA" id="ARBA00022989"/>
    </source>
</evidence>
<dbReference type="GO" id="GO:0055085">
    <property type="term" value="P:transmembrane transport"/>
    <property type="evidence" value="ECO:0007669"/>
    <property type="project" value="InterPro"/>
</dbReference>
<keyword evidence="2" id="KW-0813">Transport</keyword>
<feature type="domain" description="ABC transmembrane type-1" evidence="7">
    <location>
        <begin position="110"/>
        <end position="268"/>
    </location>
</feature>
<dbReference type="InterPro" id="IPR035906">
    <property type="entry name" value="MetI-like_sf"/>
</dbReference>